<keyword evidence="1" id="KW-0472">Membrane</keyword>
<dbReference type="RefSeq" id="XP_022353371.1">
    <property type="nucleotide sequence ID" value="XM_022497663.1"/>
</dbReference>
<gene>
    <name evidence="3" type="primary">LOC111143788</name>
</gene>
<sequence length="46" mass="5483">MFGRLTLPKLLFTSILGIAGRMYIYQLILEQYYQDQMELKEKLKLA</sequence>
<dbReference type="Pfam" id="PF23670">
    <property type="entry name" value="PIGBOS1"/>
    <property type="match status" value="1"/>
</dbReference>
<accession>A0A2Y9IYC6</accession>
<dbReference type="InterPro" id="IPR057394">
    <property type="entry name" value="PIGBOS1"/>
</dbReference>
<keyword evidence="2" id="KW-1185">Reference proteome</keyword>
<evidence type="ECO:0000313" key="2">
    <source>
        <dbReference type="Proteomes" id="UP000248482"/>
    </source>
</evidence>
<reference evidence="3" key="1">
    <citation type="submission" date="2025-08" db="UniProtKB">
        <authorList>
            <consortium name="RefSeq"/>
        </authorList>
    </citation>
    <scope>IDENTIFICATION</scope>
    <source>
        <tissue evidence="3">Blood</tissue>
    </source>
</reference>
<keyword evidence="1" id="KW-0812">Transmembrane</keyword>
<dbReference type="Proteomes" id="UP000248482">
    <property type="component" value="Unplaced"/>
</dbReference>
<dbReference type="GeneID" id="111143788"/>
<organism evidence="2 3">
    <name type="scientific">Enhydra lutris kenyoni</name>
    <name type="common">northern sea otter</name>
    <dbReference type="NCBI Taxonomy" id="391180"/>
    <lineage>
        <taxon>Eukaryota</taxon>
        <taxon>Metazoa</taxon>
        <taxon>Chordata</taxon>
        <taxon>Craniata</taxon>
        <taxon>Vertebrata</taxon>
        <taxon>Euteleostomi</taxon>
        <taxon>Mammalia</taxon>
        <taxon>Eutheria</taxon>
        <taxon>Laurasiatheria</taxon>
        <taxon>Carnivora</taxon>
        <taxon>Caniformia</taxon>
        <taxon>Musteloidea</taxon>
        <taxon>Mustelidae</taxon>
        <taxon>Lutrinae</taxon>
        <taxon>Enhydra</taxon>
    </lineage>
</organism>
<evidence type="ECO:0000256" key="1">
    <source>
        <dbReference type="SAM" id="Phobius"/>
    </source>
</evidence>
<protein>
    <submittedName>
        <fullName evidence="3">Protein PIGBOS1-like</fullName>
    </submittedName>
</protein>
<dbReference type="KEGG" id="elk:111143788"/>
<name>A0A2Y9IYC6_ENHLU</name>
<proteinExistence type="predicted"/>
<feature type="transmembrane region" description="Helical" evidence="1">
    <location>
        <begin position="6"/>
        <end position="24"/>
    </location>
</feature>
<evidence type="ECO:0000313" key="3">
    <source>
        <dbReference type="RefSeq" id="XP_022353371.1"/>
    </source>
</evidence>
<dbReference type="AlphaFoldDB" id="A0A2Y9IYC6"/>
<keyword evidence="1" id="KW-1133">Transmembrane helix</keyword>